<gene>
    <name evidence="1" type="ORF">STSU_029885</name>
</gene>
<dbReference type="Gene3D" id="1.10.600.10">
    <property type="entry name" value="Farnesyl Diphosphate Synthase"/>
    <property type="match status" value="1"/>
</dbReference>
<keyword evidence="2" id="KW-1185">Reference proteome</keyword>
<dbReference type="EMBL" id="CP029159">
    <property type="protein sequence ID" value="QKM70718.1"/>
    <property type="molecule type" value="Genomic_DNA"/>
</dbReference>
<dbReference type="InterPro" id="IPR008949">
    <property type="entry name" value="Isoprenoid_synthase_dom_sf"/>
</dbReference>
<evidence type="ECO:0000313" key="1">
    <source>
        <dbReference type="EMBL" id="QKM70718.1"/>
    </source>
</evidence>
<accession>I2MV26</accession>
<proteinExistence type="predicted"/>
<reference evidence="1 2" key="1">
    <citation type="journal article" date="2012" name="J. Bacteriol.">
        <title>Draft genome of Streptomyces tsukubaensis NRRL 18488, the producer of the clinically important immunosuppressant tacrolimus (FK506).</title>
        <authorList>
            <person name="Barreiro C."/>
            <person name="Prieto C."/>
            <person name="Sola-Landa A."/>
            <person name="Solera E."/>
            <person name="Martinez-Castro M."/>
            <person name="Perez-Redondo R."/>
            <person name="Garcia-Estrada C."/>
            <person name="Aparicio J.F."/>
            <person name="Fernandez-Martinez L.T."/>
            <person name="Santos-Aberturas J."/>
            <person name="Salehi-Najafabadi Z."/>
            <person name="Rodriguez-Garcia A."/>
            <person name="Tauch A."/>
            <person name="Martin J.F."/>
        </authorList>
    </citation>
    <scope>NUCLEOTIDE SEQUENCE [LARGE SCALE GENOMIC DNA]</scope>
    <source>
        <strain evidence="2">DSM 42081 / NBRC 108919 / NRRL 18488 / 9993</strain>
    </source>
</reference>
<dbReference type="RefSeq" id="WP_006350396.1">
    <property type="nucleotide sequence ID" value="NZ_CP029159.1"/>
</dbReference>
<dbReference type="SUPFAM" id="SSF48576">
    <property type="entry name" value="Terpenoid synthases"/>
    <property type="match status" value="1"/>
</dbReference>
<name>I2MV26_STRT9</name>
<organism evidence="1 2">
    <name type="scientific">Streptomyces tsukubensis (strain DSM 42081 / NBRC 108919 / NRRL 18488 / 9993)</name>
    <dbReference type="NCBI Taxonomy" id="1114943"/>
    <lineage>
        <taxon>Bacteria</taxon>
        <taxon>Bacillati</taxon>
        <taxon>Actinomycetota</taxon>
        <taxon>Actinomycetes</taxon>
        <taxon>Kitasatosporales</taxon>
        <taxon>Streptomycetaceae</taxon>
        <taxon>Streptomyces</taxon>
    </lineage>
</organism>
<dbReference type="AlphaFoldDB" id="I2MV26"/>
<dbReference type="Proteomes" id="UP000005940">
    <property type="component" value="Chromosome"/>
</dbReference>
<evidence type="ECO:0000313" key="2">
    <source>
        <dbReference type="Proteomes" id="UP000005940"/>
    </source>
</evidence>
<protein>
    <submittedName>
        <fullName evidence="1">Terpene cyclase</fullName>
    </submittedName>
</protein>
<sequence>MSDPTDLLHIPAVYCPGTPTPHPLTREAEQRSIAYMDKYQLFWDEAQRERLVHGDSAAVGGYLVPDGTPERLQLATDMSIWAFAWDDEFCDEGPTRDKPMELADAAYRIQRAMESVEVVLYPNDRYAMAWRDLMLRVTRYCAPLDAALWVEGARSWFFTEILKAGNVRRGLTPDLSTYMVIRVATGATPLYSLLPQMVRAIPVTPAMIADRRICAIREMSALTMNCYSDLCSYRKERHRTGDGHNFLDVVRREYALDEADGVLVAVDYINRMMHWYHTLGEQVVRDCHDPVVERYVTSMWNYTAGGMLWCRESRRYRFLDGMTTDPETFLDAGFLDAPPSDDTSSLPIPSISWWWHLPSV</sequence>
<dbReference type="Pfam" id="PF19086">
    <property type="entry name" value="Terpene_syn_C_2"/>
    <property type="match status" value="1"/>
</dbReference>